<protein>
    <submittedName>
        <fullName evidence="2">Uncharacterized protein</fullName>
    </submittedName>
</protein>
<name>A0A934VMR1_9BACT</name>
<feature type="region of interest" description="Disordered" evidence="1">
    <location>
        <begin position="28"/>
        <end position="48"/>
    </location>
</feature>
<dbReference type="EMBL" id="JAENIO010000022">
    <property type="protein sequence ID" value="MBK1834361.1"/>
    <property type="molecule type" value="Genomic_DNA"/>
</dbReference>
<accession>A0A934VMR1</accession>
<reference evidence="2" key="1">
    <citation type="submission" date="2021-01" db="EMBL/GenBank/DDBJ databases">
        <title>Modified the classification status of verrucomicrobia.</title>
        <authorList>
            <person name="Feng X."/>
        </authorList>
    </citation>
    <scope>NUCLEOTIDE SEQUENCE</scope>
    <source>
        <strain evidence="2">KCTC 12986</strain>
    </source>
</reference>
<evidence type="ECO:0000256" key="1">
    <source>
        <dbReference type="SAM" id="MobiDB-lite"/>
    </source>
</evidence>
<evidence type="ECO:0000313" key="3">
    <source>
        <dbReference type="Proteomes" id="UP000604083"/>
    </source>
</evidence>
<evidence type="ECO:0000313" key="2">
    <source>
        <dbReference type="EMBL" id="MBK1834361.1"/>
    </source>
</evidence>
<comment type="caution">
    <text evidence="2">The sequence shown here is derived from an EMBL/GenBank/DDBJ whole genome shotgun (WGS) entry which is preliminary data.</text>
</comment>
<organism evidence="2 3">
    <name type="scientific">Roseibacillus ishigakijimensis</name>
    <dbReference type="NCBI Taxonomy" id="454146"/>
    <lineage>
        <taxon>Bacteria</taxon>
        <taxon>Pseudomonadati</taxon>
        <taxon>Verrucomicrobiota</taxon>
        <taxon>Verrucomicrobiia</taxon>
        <taxon>Verrucomicrobiales</taxon>
        <taxon>Verrucomicrobiaceae</taxon>
        <taxon>Roseibacillus</taxon>
    </lineage>
</organism>
<feature type="region of interest" description="Disordered" evidence="1">
    <location>
        <begin position="422"/>
        <end position="451"/>
    </location>
</feature>
<dbReference type="AlphaFoldDB" id="A0A934VMR1"/>
<dbReference type="Proteomes" id="UP000604083">
    <property type="component" value="Unassembled WGS sequence"/>
</dbReference>
<sequence length="451" mass="49183">MQKNVYLAAGLSVLTGVGGFFLGKESGSGGEEGAQASSQATQSTAAVTQTRSGYEALGEPNLRGYELAKNPRLGLETLLEELRNSPMSQMDFETLFGIWDMVQYLGPYELQALLADLDDMTVGQEGIAVRMMLLNRWAARDGASAMEHVLADERGGMLKMVGAMGAMMGWMRADPEQAYSWFKENGEELAGGGMMGMGQAQVEAMYFAAMAKKDFPGTMAKLDEMESDTQRAVITQLAQSASGDPAQRAELLDYLAKKNDDDLLLTARETMVSHLAWQDPQAAVEFLKSGDIPAEEQADLSRNITNAWANTDPEAALDWRAGELAGSENAGQEISDAFGQWVRQDEAAAAEWLTAQGDEFKTDEVFQDAGQNLIYQSKYDRAAAWYSQVLDDNQRQNGLTQVYEGWKRDDSEAAEQWRATLPAADQSYLNDSGESNGQEGGRSLDGGPRVE</sequence>
<feature type="compositionally biased region" description="Polar residues" evidence="1">
    <location>
        <begin position="427"/>
        <end position="437"/>
    </location>
</feature>
<gene>
    <name evidence="2" type="ORF">JIN78_09845</name>
</gene>
<keyword evidence="3" id="KW-1185">Reference proteome</keyword>
<dbReference type="RefSeq" id="WP_377174699.1">
    <property type="nucleotide sequence ID" value="NZ_JBHUJA010000069.1"/>
</dbReference>
<proteinExistence type="predicted"/>
<feature type="compositionally biased region" description="Low complexity" evidence="1">
    <location>
        <begin position="33"/>
        <end position="48"/>
    </location>
</feature>